<feature type="compositionally biased region" description="Acidic residues" evidence="3">
    <location>
        <begin position="400"/>
        <end position="416"/>
    </location>
</feature>
<sequence length="472" mass="49429">MDQRAFRQLLETPARSPTGAPPRTRFGQPPPKRTAAPSAPADSCVPPRRGASCIRSQLCTDGTVLYVNKPKKAPEGQAYRDRAAERRQGKDGDFAEAEKLLEDFKARAEGTDKATLEEQMKYLGGDATHSILVKGLDLALLERMKHEQAKLAEQSLEDVEDELDRALNEAPVASSSTSAARAPVPPGKSKSRDELLAELKAMRGGAAGAVEGQKDSRFKPIGAPAPSSAKGKGKEVAAGWKAVGASASAEGEKKRKKKKKVVAAAATPSDAVASSSSAARPSPATDAAPLPPPAEPAPEFDSDDDIFGDAGSYKGFDSDSDSDSNAVPPPQPSSAAPPALPEGPPPPKRKWFDDGDEEDAAPISTAPTAVTDLAAKQAAAAAAAAELPRSRRKTRSNAAGDDDHDDDADADGDGDGDVLPMRLEPLAGSAVPSVRDLLAMDAAAEKDEQRKAVRPKKPSTSPPRPRRRRTST</sequence>
<dbReference type="Proteomes" id="UP000243876">
    <property type="component" value="Unassembled WGS sequence"/>
</dbReference>
<protein>
    <submittedName>
        <fullName evidence="5">SPOSA6832_02905-mRNA-1:cds</fullName>
    </submittedName>
</protein>
<feature type="region of interest" description="Disordered" evidence="3">
    <location>
        <begin position="72"/>
        <end position="93"/>
    </location>
</feature>
<dbReference type="Pfam" id="PF07808">
    <property type="entry name" value="RED_N"/>
    <property type="match status" value="1"/>
</dbReference>
<dbReference type="PANTHER" id="PTHR12765">
    <property type="entry name" value="RED PROTEIN IK FACTOR CYTOKINE IK"/>
    <property type="match status" value="1"/>
</dbReference>
<feature type="compositionally biased region" description="Low complexity" evidence="3">
    <location>
        <begin position="262"/>
        <end position="288"/>
    </location>
</feature>
<feature type="non-terminal residue" evidence="5">
    <location>
        <position position="1"/>
    </location>
</feature>
<dbReference type="InterPro" id="IPR012916">
    <property type="entry name" value="RED_N"/>
</dbReference>
<name>A0A0D6EMW0_SPOSA</name>
<evidence type="ECO:0000313" key="6">
    <source>
        <dbReference type="Proteomes" id="UP000243876"/>
    </source>
</evidence>
<dbReference type="OrthoDB" id="3366823at2759"/>
<feature type="region of interest" description="Disordered" evidence="3">
    <location>
        <begin position="1"/>
        <end position="46"/>
    </location>
</feature>
<feature type="region of interest" description="Disordered" evidence="3">
    <location>
        <begin position="149"/>
        <end position="472"/>
    </location>
</feature>
<dbReference type="EMBL" id="CENE01000012">
    <property type="protein sequence ID" value="CEQ41211.1"/>
    <property type="molecule type" value="Genomic_DNA"/>
</dbReference>
<feature type="compositionally biased region" description="Low complexity" evidence="3">
    <location>
        <begin position="374"/>
        <end position="385"/>
    </location>
</feature>
<keyword evidence="2" id="KW-0539">Nucleus</keyword>
<evidence type="ECO:0000259" key="4">
    <source>
        <dbReference type="Pfam" id="PF07808"/>
    </source>
</evidence>
<proteinExistence type="predicted"/>
<organism evidence="5 6">
    <name type="scientific">Sporidiobolus salmonicolor</name>
    <name type="common">Yeast-like fungus</name>
    <name type="synonym">Sporobolomyces salmonicolor</name>
    <dbReference type="NCBI Taxonomy" id="5005"/>
    <lineage>
        <taxon>Eukaryota</taxon>
        <taxon>Fungi</taxon>
        <taxon>Dikarya</taxon>
        <taxon>Basidiomycota</taxon>
        <taxon>Pucciniomycotina</taxon>
        <taxon>Microbotryomycetes</taxon>
        <taxon>Sporidiobolales</taxon>
        <taxon>Sporidiobolaceae</taxon>
        <taxon>Sporobolomyces</taxon>
    </lineage>
</organism>
<evidence type="ECO:0000313" key="5">
    <source>
        <dbReference type="EMBL" id="CEQ41211.1"/>
    </source>
</evidence>
<feature type="compositionally biased region" description="Basic and acidic residues" evidence="3">
    <location>
        <begin position="190"/>
        <end position="201"/>
    </location>
</feature>
<gene>
    <name evidence="5" type="primary">SPOSA6832_02905</name>
</gene>
<reference evidence="6" key="1">
    <citation type="submission" date="2015-02" db="EMBL/GenBank/DDBJ databases">
        <authorList>
            <person name="Gon?alves P."/>
        </authorList>
    </citation>
    <scope>NUCLEOTIDE SEQUENCE [LARGE SCALE GENOMIC DNA]</scope>
</reference>
<dbReference type="GO" id="GO:0005634">
    <property type="term" value="C:nucleus"/>
    <property type="evidence" value="ECO:0007669"/>
    <property type="project" value="UniProtKB-SubCell"/>
</dbReference>
<evidence type="ECO:0000256" key="3">
    <source>
        <dbReference type="SAM" id="MobiDB-lite"/>
    </source>
</evidence>
<dbReference type="AlphaFoldDB" id="A0A0D6EMW0"/>
<evidence type="ECO:0000256" key="1">
    <source>
        <dbReference type="ARBA" id="ARBA00004123"/>
    </source>
</evidence>
<comment type="subcellular location">
    <subcellularLocation>
        <location evidence="1">Nucleus</location>
    </subcellularLocation>
</comment>
<evidence type="ECO:0000256" key="2">
    <source>
        <dbReference type="ARBA" id="ARBA00023242"/>
    </source>
</evidence>
<keyword evidence="6" id="KW-1185">Reference proteome</keyword>
<feature type="domain" description="RED-like N-terminal" evidence="4">
    <location>
        <begin position="71"/>
        <end position="170"/>
    </location>
</feature>
<accession>A0A0D6EMW0</accession>
<dbReference type="InterPro" id="IPR039896">
    <property type="entry name" value="Red-like"/>
</dbReference>
<feature type="compositionally biased region" description="Acidic residues" evidence="3">
    <location>
        <begin position="298"/>
        <end position="307"/>
    </location>
</feature>